<gene>
    <name evidence="1" type="ORF">RJ641_033792</name>
</gene>
<evidence type="ECO:0000313" key="1">
    <source>
        <dbReference type="EMBL" id="KAK6936762.1"/>
    </source>
</evidence>
<keyword evidence="2" id="KW-1185">Reference proteome</keyword>
<sequence>MVRHGRSGEERMGRCCNRSQTLLDITYHCQILMDDGSLLTFQCPALTSWNLAASDNHLWQMQYASFFGHQNSSTKINGQKGILLEEVEVGTTNTNWRERPRTPLGTFIIQLLDFFSSFSLLAPFLSGFQAALGDSEDAAMPLCGSII</sequence>
<dbReference type="EMBL" id="JBAMMX010000007">
    <property type="protein sequence ID" value="KAK6936762.1"/>
    <property type="molecule type" value="Genomic_DNA"/>
</dbReference>
<reference evidence="1 2" key="1">
    <citation type="submission" date="2023-12" db="EMBL/GenBank/DDBJ databases">
        <title>A high-quality genome assembly for Dillenia turbinata (Dilleniales).</title>
        <authorList>
            <person name="Chanderbali A."/>
        </authorList>
    </citation>
    <scope>NUCLEOTIDE SEQUENCE [LARGE SCALE GENOMIC DNA]</scope>
    <source>
        <strain evidence="1">LSX21</strain>
        <tissue evidence="1">Leaf</tissue>
    </source>
</reference>
<comment type="caution">
    <text evidence="1">The sequence shown here is derived from an EMBL/GenBank/DDBJ whole genome shotgun (WGS) entry which is preliminary data.</text>
</comment>
<protein>
    <submittedName>
        <fullName evidence="1">Uncharacterized protein</fullName>
    </submittedName>
</protein>
<accession>A0AAN8W0B4</accession>
<proteinExistence type="predicted"/>
<name>A0AAN8W0B4_9MAGN</name>
<organism evidence="1 2">
    <name type="scientific">Dillenia turbinata</name>
    <dbReference type="NCBI Taxonomy" id="194707"/>
    <lineage>
        <taxon>Eukaryota</taxon>
        <taxon>Viridiplantae</taxon>
        <taxon>Streptophyta</taxon>
        <taxon>Embryophyta</taxon>
        <taxon>Tracheophyta</taxon>
        <taxon>Spermatophyta</taxon>
        <taxon>Magnoliopsida</taxon>
        <taxon>eudicotyledons</taxon>
        <taxon>Gunneridae</taxon>
        <taxon>Pentapetalae</taxon>
        <taxon>Dilleniales</taxon>
        <taxon>Dilleniaceae</taxon>
        <taxon>Dillenia</taxon>
    </lineage>
</organism>
<dbReference type="AlphaFoldDB" id="A0AAN8W0B4"/>
<evidence type="ECO:0000313" key="2">
    <source>
        <dbReference type="Proteomes" id="UP001370490"/>
    </source>
</evidence>
<dbReference type="Proteomes" id="UP001370490">
    <property type="component" value="Unassembled WGS sequence"/>
</dbReference>